<sequence>MEIYIESLKYPIGQFQKPGYITKEQLREWTKTIQCFPNKLNEEIKDLTEADLQKQYRINGWTIRQIINHCADSHMNSLIRFKLALTEETPAIKPYLENLWAELPDSKDCSIESSLKILTGLHERWVYLLENLSEAQLEKVFLHPENNERISLKTNVGIYAWHCEHHLAHIKLAKQN</sequence>
<dbReference type="RefSeq" id="WP_079644280.1">
    <property type="nucleotide sequence ID" value="NZ_FUZF01000014.1"/>
</dbReference>
<keyword evidence="3" id="KW-1185">Reference proteome</keyword>
<proteinExistence type="predicted"/>
<gene>
    <name evidence="2" type="ORF">SAMN05660841_03058</name>
</gene>
<evidence type="ECO:0000313" key="2">
    <source>
        <dbReference type="EMBL" id="SKB91523.1"/>
    </source>
</evidence>
<dbReference type="Pfam" id="PF12867">
    <property type="entry name" value="DinB_2"/>
    <property type="match status" value="1"/>
</dbReference>
<dbReference type="InterPro" id="IPR034660">
    <property type="entry name" value="DinB/YfiT-like"/>
</dbReference>
<dbReference type="Proteomes" id="UP000190150">
    <property type="component" value="Unassembled WGS sequence"/>
</dbReference>
<reference evidence="3" key="1">
    <citation type="submission" date="2017-02" db="EMBL/GenBank/DDBJ databases">
        <authorList>
            <person name="Varghese N."/>
            <person name="Submissions S."/>
        </authorList>
    </citation>
    <scope>NUCLEOTIDE SEQUENCE [LARGE SCALE GENOMIC DNA]</scope>
    <source>
        <strain evidence="3">DSM 24091</strain>
    </source>
</reference>
<evidence type="ECO:0000313" key="3">
    <source>
        <dbReference type="Proteomes" id="UP000190150"/>
    </source>
</evidence>
<organism evidence="2 3">
    <name type="scientific">Sphingobacterium nematocida</name>
    <dbReference type="NCBI Taxonomy" id="1513896"/>
    <lineage>
        <taxon>Bacteria</taxon>
        <taxon>Pseudomonadati</taxon>
        <taxon>Bacteroidota</taxon>
        <taxon>Sphingobacteriia</taxon>
        <taxon>Sphingobacteriales</taxon>
        <taxon>Sphingobacteriaceae</taxon>
        <taxon>Sphingobacterium</taxon>
    </lineage>
</organism>
<dbReference type="EMBL" id="FUZF01000014">
    <property type="protein sequence ID" value="SKB91523.1"/>
    <property type="molecule type" value="Genomic_DNA"/>
</dbReference>
<dbReference type="NCBIfam" id="NF009807">
    <property type="entry name" value="PRK13291.1"/>
    <property type="match status" value="1"/>
</dbReference>
<dbReference type="OrthoDB" id="9796039at2"/>
<dbReference type="AlphaFoldDB" id="A0A1T5F5T4"/>
<dbReference type="InterPro" id="IPR024775">
    <property type="entry name" value="DinB-like"/>
</dbReference>
<dbReference type="STRING" id="1513896.SAMN05660841_03058"/>
<dbReference type="Gene3D" id="1.20.120.450">
    <property type="entry name" value="dinb family like domain"/>
    <property type="match status" value="1"/>
</dbReference>
<dbReference type="SUPFAM" id="SSF109854">
    <property type="entry name" value="DinB/YfiT-like putative metalloenzymes"/>
    <property type="match status" value="1"/>
</dbReference>
<accession>A0A1T5F5T4</accession>
<name>A0A1T5F5T4_9SPHI</name>
<protein>
    <submittedName>
        <fullName evidence="2">DinB superfamily protein</fullName>
    </submittedName>
</protein>
<feature type="domain" description="DinB-like" evidence="1">
    <location>
        <begin position="39"/>
        <end position="170"/>
    </location>
</feature>
<evidence type="ECO:0000259" key="1">
    <source>
        <dbReference type="Pfam" id="PF12867"/>
    </source>
</evidence>